<dbReference type="RefSeq" id="WP_064804979.1">
    <property type="nucleotide sequence ID" value="NZ_CP016022.1"/>
</dbReference>
<dbReference type="OrthoDB" id="8602200at2"/>
<organism evidence="1 2">
    <name type="scientific">Ralstonia insidiosa</name>
    <dbReference type="NCBI Taxonomy" id="190721"/>
    <lineage>
        <taxon>Bacteria</taxon>
        <taxon>Pseudomonadati</taxon>
        <taxon>Pseudomonadota</taxon>
        <taxon>Betaproteobacteria</taxon>
        <taxon>Burkholderiales</taxon>
        <taxon>Burkholderiaceae</taxon>
        <taxon>Ralstonia</taxon>
    </lineage>
</organism>
<sequence>MIRLLRYILKRLAELVTDAGTGRLSHTKLWPNVANAAATVVFLREGWDHRLTPEIWGVYLAAVGGYTVLMRYVTSKGKPDAQPST</sequence>
<keyword evidence="2" id="KW-1185">Reference proteome</keyword>
<proteinExistence type="predicted"/>
<evidence type="ECO:0000313" key="1">
    <source>
        <dbReference type="EMBL" id="ANJ73535.1"/>
    </source>
</evidence>
<name>A0A191ZZB6_9RALS</name>
<gene>
    <name evidence="1" type="ORF">A9Y76_14140</name>
</gene>
<protein>
    <submittedName>
        <fullName evidence="1">Uncharacterized protein</fullName>
    </submittedName>
</protein>
<dbReference type="AlphaFoldDB" id="A0A191ZZB6"/>
<accession>A0A191ZZB6</accession>
<evidence type="ECO:0000313" key="2">
    <source>
        <dbReference type="Proteomes" id="UP000078572"/>
    </source>
</evidence>
<dbReference type="GeneID" id="61527158"/>
<dbReference type="Proteomes" id="UP000078572">
    <property type="component" value="Chromosome 1"/>
</dbReference>
<dbReference type="EMBL" id="CP016022">
    <property type="protein sequence ID" value="ANJ73535.1"/>
    <property type="molecule type" value="Genomic_DNA"/>
</dbReference>
<reference evidence="2" key="1">
    <citation type="submission" date="2016-06" db="EMBL/GenBank/DDBJ databases">
        <authorList>
            <person name="Xu Y."/>
            <person name="Nagy A."/>
            <person name="Yan X."/>
            <person name="Kim S.W."/>
            <person name="Haley B."/>
            <person name="Liu N.T."/>
            <person name="Nou X."/>
        </authorList>
    </citation>
    <scope>NUCLEOTIDE SEQUENCE [LARGE SCALE GENOMIC DNA]</scope>
    <source>
        <strain evidence="2">ATCC 49129</strain>
    </source>
</reference>